<reference evidence="15" key="3">
    <citation type="submission" date="2025-04" db="UniProtKB">
        <authorList>
            <consortium name="RefSeq"/>
        </authorList>
    </citation>
    <scope>IDENTIFICATION</scope>
    <source>
        <strain evidence="15">CBS 304.34</strain>
    </source>
</reference>
<keyword evidence="4" id="KW-1000">Mitochondrion outer membrane</keyword>
<protein>
    <recommendedName>
        <fullName evidence="9">Mitochondrial division protein 1</fullName>
    </recommendedName>
</protein>
<feature type="compositionally biased region" description="Low complexity" evidence="12">
    <location>
        <begin position="13"/>
        <end position="22"/>
    </location>
</feature>
<dbReference type="OrthoDB" id="496at2759"/>
<evidence type="ECO:0000256" key="5">
    <source>
        <dbReference type="ARBA" id="ARBA00023054"/>
    </source>
</evidence>
<sequence>MATDRGVSPARGRSISPRPMSPIDDDSSIIDGLPTRQLEAFGRKVTATAGHLIGAPLGEGGVSQHYQTALGDLHRELRRPMLQRSVFSFAQTTPRDMVRQRISVPEIQHRALTFLPDDLLANIPEDNNVYSLFEGFQASMPEDEQQRRRHGGRGLRGQKLLGEAEDDTNLPPSLEKLINERNSMNHRLEMMGVRKHMCAAEIHEIDNKIANLNTMRKMVLDRLGSLEMEEADLEHDLLDVDNKLEDLQEELEDAAALAKAPSMASSPDTASGEFMSESIYEKLPTSPKSKRRRVTKRVTMPILHEHLEPGSKIRELPAHNDVITALDFDVPWGTLVTSALDDTVRVWDLSAGRCIGLLEGHLSSVRCLQVEDNIVATGSMDASIRLWDLSKAEYAPQDNRINKEGEEEDDGLTFENSEDAPPPPPPTIMQDCPLFSLEAHMDEVTALNFRGDTLVSGSADKTLRQWDLVKGRCVQTLDVLWAAAQASAALNANSSQWRQTGRLPDAEADFVGALQVFDAALACGTADGMVRLWDLRSGQVHRSLVGHTGPVTCLQFDDVHLVTGSLDRSIRIWDLRTGSIYDAYAYDRPVTSMMFDERRIVSAAGEDVVKVYDKTDGRHWNCGPGVGADEDAGVLSTIEMVRIKDGYMVEGRKNGMIGVWSC</sequence>
<feature type="compositionally biased region" description="Acidic residues" evidence="12">
    <location>
        <begin position="405"/>
        <end position="418"/>
    </location>
</feature>
<feature type="region of interest" description="Disordered" evidence="12">
    <location>
        <begin position="397"/>
        <end position="426"/>
    </location>
</feature>
<evidence type="ECO:0000256" key="6">
    <source>
        <dbReference type="ARBA" id="ARBA00023128"/>
    </source>
</evidence>
<accession>A0A6A6YJU2</accession>
<feature type="compositionally biased region" description="Low complexity" evidence="12">
    <location>
        <begin position="254"/>
        <end position="266"/>
    </location>
</feature>
<feature type="repeat" description="WD" evidence="11">
    <location>
        <begin position="358"/>
        <end position="397"/>
    </location>
</feature>
<dbReference type="PROSITE" id="PS00678">
    <property type="entry name" value="WD_REPEATS_1"/>
    <property type="match status" value="3"/>
</dbReference>
<proteinExistence type="inferred from homology"/>
<keyword evidence="5" id="KW-0175">Coiled coil</keyword>
<dbReference type="AlphaFoldDB" id="A0A6A6YJU2"/>
<dbReference type="PANTHER" id="PTHR22847:SF637">
    <property type="entry name" value="WD REPEAT DOMAIN 5B"/>
    <property type="match status" value="1"/>
</dbReference>
<dbReference type="CDD" id="cd22881">
    <property type="entry name" value="Mdv1_N"/>
    <property type="match status" value="1"/>
</dbReference>
<evidence type="ECO:0000256" key="1">
    <source>
        <dbReference type="ARBA" id="ARBA00004570"/>
    </source>
</evidence>
<feature type="region of interest" description="Disordered" evidence="12">
    <location>
        <begin position="1"/>
        <end position="29"/>
    </location>
</feature>
<evidence type="ECO:0000256" key="11">
    <source>
        <dbReference type="PROSITE-ProRule" id="PRU00221"/>
    </source>
</evidence>
<reference evidence="13 15" key="1">
    <citation type="journal article" date="2020" name="Stud. Mycol.">
        <title>101 Dothideomycetes genomes: a test case for predicting lifestyles and emergence of pathogens.</title>
        <authorList>
            <person name="Haridas S."/>
            <person name="Albert R."/>
            <person name="Binder M."/>
            <person name="Bloem J."/>
            <person name="Labutti K."/>
            <person name="Salamov A."/>
            <person name="Andreopoulos B."/>
            <person name="Baker S."/>
            <person name="Barry K."/>
            <person name="Bills G."/>
            <person name="Bluhm B."/>
            <person name="Cannon C."/>
            <person name="Castanera R."/>
            <person name="Culley D."/>
            <person name="Daum C."/>
            <person name="Ezra D."/>
            <person name="Gonzalez J."/>
            <person name="Henrissat B."/>
            <person name="Kuo A."/>
            <person name="Liang C."/>
            <person name="Lipzen A."/>
            <person name="Lutzoni F."/>
            <person name="Magnuson J."/>
            <person name="Mondo S."/>
            <person name="Nolan M."/>
            <person name="Ohm R."/>
            <person name="Pangilinan J."/>
            <person name="Park H.-J."/>
            <person name="Ramirez L."/>
            <person name="Alfaro M."/>
            <person name="Sun H."/>
            <person name="Tritt A."/>
            <person name="Yoshinaga Y."/>
            <person name="Zwiers L.-H."/>
            <person name="Turgeon B."/>
            <person name="Goodwin S."/>
            <person name="Spatafora J."/>
            <person name="Crous P."/>
            <person name="Grigoriev I."/>
        </authorList>
    </citation>
    <scope>NUCLEOTIDE SEQUENCE</scope>
    <source>
        <strain evidence="13 15">CBS 304.34</strain>
    </source>
</reference>
<dbReference type="PROSITE" id="PS50294">
    <property type="entry name" value="WD_REPEATS_REGION"/>
    <property type="match status" value="4"/>
</dbReference>
<feature type="repeat" description="WD" evidence="11">
    <location>
        <begin position="521"/>
        <end position="543"/>
    </location>
</feature>
<dbReference type="FunFam" id="2.130.10.10:FF:000404">
    <property type="entry name" value="Mitochondrial division protein 1"/>
    <property type="match status" value="1"/>
</dbReference>
<dbReference type="PANTHER" id="PTHR22847">
    <property type="entry name" value="WD40 REPEAT PROTEIN"/>
    <property type="match status" value="1"/>
</dbReference>
<evidence type="ECO:0000256" key="8">
    <source>
        <dbReference type="ARBA" id="ARBA00038415"/>
    </source>
</evidence>
<evidence type="ECO:0000313" key="14">
    <source>
        <dbReference type="Proteomes" id="UP000504636"/>
    </source>
</evidence>
<dbReference type="PROSITE" id="PS50082">
    <property type="entry name" value="WD_REPEATS_2"/>
    <property type="match status" value="5"/>
</dbReference>
<keyword evidence="7" id="KW-0472">Membrane</keyword>
<reference evidence="15" key="2">
    <citation type="submission" date="2020-04" db="EMBL/GenBank/DDBJ databases">
        <authorList>
            <consortium name="NCBI Genome Project"/>
        </authorList>
    </citation>
    <scope>NUCLEOTIDE SEQUENCE</scope>
    <source>
        <strain evidence="15">CBS 304.34</strain>
    </source>
</reference>
<dbReference type="Gene3D" id="2.130.10.10">
    <property type="entry name" value="YVTN repeat-like/Quinoprotein amine dehydrogenase"/>
    <property type="match status" value="2"/>
</dbReference>
<gene>
    <name evidence="13 15" type="ORF">BDZ99DRAFT_419144</name>
</gene>
<dbReference type="InterPro" id="IPR001680">
    <property type="entry name" value="WD40_rpt"/>
</dbReference>
<dbReference type="RefSeq" id="XP_033575198.1">
    <property type="nucleotide sequence ID" value="XM_033716879.1"/>
</dbReference>
<keyword evidence="3" id="KW-0677">Repeat</keyword>
<evidence type="ECO:0000313" key="13">
    <source>
        <dbReference type="EMBL" id="KAF2808234.1"/>
    </source>
</evidence>
<feature type="repeat" description="WD" evidence="11">
    <location>
        <begin position="316"/>
        <end position="357"/>
    </location>
</feature>
<dbReference type="Gene3D" id="6.10.280.220">
    <property type="match status" value="1"/>
</dbReference>
<evidence type="ECO:0000256" key="7">
    <source>
        <dbReference type="ARBA" id="ARBA00023136"/>
    </source>
</evidence>
<evidence type="ECO:0000256" key="12">
    <source>
        <dbReference type="SAM" id="MobiDB-lite"/>
    </source>
</evidence>
<dbReference type="EMBL" id="MU003703">
    <property type="protein sequence ID" value="KAF2808234.1"/>
    <property type="molecule type" value="Genomic_DNA"/>
</dbReference>
<dbReference type="GeneID" id="54457772"/>
<dbReference type="SUPFAM" id="SSF50978">
    <property type="entry name" value="WD40 repeat-like"/>
    <property type="match status" value="1"/>
</dbReference>
<dbReference type="CDD" id="cd00200">
    <property type="entry name" value="WD40"/>
    <property type="match status" value="1"/>
</dbReference>
<feature type="repeat" description="WD" evidence="11">
    <location>
        <begin position="437"/>
        <end position="476"/>
    </location>
</feature>
<dbReference type="FunFam" id="2.130.10.10:FF:000881">
    <property type="entry name" value="Mitochondrial division protein 1"/>
    <property type="match status" value="1"/>
</dbReference>
<dbReference type="PRINTS" id="PR00320">
    <property type="entry name" value="GPROTEINBRPT"/>
</dbReference>
<evidence type="ECO:0000256" key="9">
    <source>
        <dbReference type="ARBA" id="ARBA00039789"/>
    </source>
</evidence>
<comment type="similarity">
    <text evidence="8">Belongs to the WD repeat MDV1/CAF4 family.</text>
</comment>
<dbReference type="Pfam" id="PF00400">
    <property type="entry name" value="WD40"/>
    <property type="match status" value="4"/>
</dbReference>
<name>A0A6A6YJU2_9PEZI</name>
<dbReference type="Proteomes" id="UP000504636">
    <property type="component" value="Unplaced"/>
</dbReference>
<dbReference type="InterPro" id="IPR020472">
    <property type="entry name" value="WD40_PAC1"/>
</dbReference>
<dbReference type="InterPro" id="IPR036322">
    <property type="entry name" value="WD40_repeat_dom_sf"/>
</dbReference>
<dbReference type="SMART" id="SM00320">
    <property type="entry name" value="WD40"/>
    <property type="match status" value="6"/>
</dbReference>
<dbReference type="InterPro" id="IPR019775">
    <property type="entry name" value="WD40_repeat_CS"/>
</dbReference>
<keyword evidence="14" id="KW-1185">Reference proteome</keyword>
<feature type="repeat" description="WD" evidence="11">
    <location>
        <begin position="544"/>
        <end position="583"/>
    </location>
</feature>
<evidence type="ECO:0000256" key="10">
    <source>
        <dbReference type="ARBA" id="ARBA00043913"/>
    </source>
</evidence>
<dbReference type="InterPro" id="IPR015943">
    <property type="entry name" value="WD40/YVTN_repeat-like_dom_sf"/>
</dbReference>
<feature type="region of interest" description="Disordered" evidence="12">
    <location>
        <begin position="254"/>
        <end position="294"/>
    </location>
</feature>
<evidence type="ECO:0000256" key="4">
    <source>
        <dbReference type="ARBA" id="ARBA00022787"/>
    </source>
</evidence>
<comment type="subcellular location">
    <subcellularLocation>
        <location evidence="1">Mitochondrion outer membrane</location>
        <topology evidence="1">Peripheral membrane protein</topology>
        <orientation evidence="1">Cytoplasmic side</orientation>
    </subcellularLocation>
</comment>
<evidence type="ECO:0000313" key="15">
    <source>
        <dbReference type="RefSeq" id="XP_033575198.1"/>
    </source>
</evidence>
<evidence type="ECO:0000256" key="2">
    <source>
        <dbReference type="ARBA" id="ARBA00022574"/>
    </source>
</evidence>
<evidence type="ECO:0000256" key="3">
    <source>
        <dbReference type="ARBA" id="ARBA00022737"/>
    </source>
</evidence>
<keyword evidence="2 11" id="KW-0853">WD repeat</keyword>
<organism evidence="13">
    <name type="scientific">Mytilinidion resinicola</name>
    <dbReference type="NCBI Taxonomy" id="574789"/>
    <lineage>
        <taxon>Eukaryota</taxon>
        <taxon>Fungi</taxon>
        <taxon>Dikarya</taxon>
        <taxon>Ascomycota</taxon>
        <taxon>Pezizomycotina</taxon>
        <taxon>Dothideomycetes</taxon>
        <taxon>Pleosporomycetidae</taxon>
        <taxon>Mytilinidiales</taxon>
        <taxon>Mytilinidiaceae</taxon>
        <taxon>Mytilinidion</taxon>
    </lineage>
</organism>
<dbReference type="GO" id="GO:0005741">
    <property type="term" value="C:mitochondrial outer membrane"/>
    <property type="evidence" value="ECO:0007669"/>
    <property type="project" value="UniProtKB-SubCell"/>
</dbReference>
<comment type="function">
    <text evidence="10">Involved in mitochondrial fission. Acts as an adapter protein required to form mitochondrial fission complexes. Formation of these complexes is required to promote constriction and fission of the mitochondrial compartment at a late step in mitochondrial division.</text>
</comment>
<keyword evidence="6" id="KW-0496">Mitochondrion</keyword>
<dbReference type="GO" id="GO:1990234">
    <property type="term" value="C:transferase complex"/>
    <property type="evidence" value="ECO:0007669"/>
    <property type="project" value="UniProtKB-ARBA"/>
</dbReference>